<dbReference type="AlphaFoldDB" id="A0A4Q9BDR6"/>
<feature type="coiled-coil region" evidence="1">
    <location>
        <begin position="23"/>
        <end position="105"/>
    </location>
</feature>
<evidence type="ECO:0000313" key="3">
    <source>
        <dbReference type="Proteomes" id="UP000293583"/>
    </source>
</evidence>
<gene>
    <name evidence="2" type="ORF">EWU20_04015</name>
</gene>
<keyword evidence="3" id="KW-1185">Reference proteome</keyword>
<dbReference type="OrthoDB" id="1467932at2"/>
<reference evidence="2 3" key="1">
    <citation type="submission" date="2019-02" db="EMBL/GenBank/DDBJ databases">
        <title>Genome of a new Bacteroidetes strain.</title>
        <authorList>
            <person name="Pitt A."/>
        </authorList>
    </citation>
    <scope>NUCLEOTIDE SEQUENCE [LARGE SCALE GENOMIC DNA]</scope>
    <source>
        <strain evidence="2 3">103A-SOEBACH</strain>
    </source>
</reference>
<proteinExistence type="predicted"/>
<name>A0A4Q9BDR6_9BACT</name>
<evidence type="ECO:0000256" key="1">
    <source>
        <dbReference type="SAM" id="Coils"/>
    </source>
</evidence>
<evidence type="ECO:0000313" key="2">
    <source>
        <dbReference type="EMBL" id="TBH74312.1"/>
    </source>
</evidence>
<dbReference type="RefSeq" id="WP_130894925.1">
    <property type="nucleotide sequence ID" value="NZ_CP049835.1"/>
</dbReference>
<protein>
    <submittedName>
        <fullName evidence="2">Uncharacterized protein</fullName>
    </submittedName>
</protein>
<organism evidence="2 3">
    <name type="scientific">Aquirufa antheringensis</name>
    <dbReference type="NCBI Taxonomy" id="2516559"/>
    <lineage>
        <taxon>Bacteria</taxon>
        <taxon>Pseudomonadati</taxon>
        <taxon>Bacteroidota</taxon>
        <taxon>Cytophagia</taxon>
        <taxon>Cytophagales</taxon>
        <taxon>Flectobacillaceae</taxon>
        <taxon>Aquirufa</taxon>
    </lineage>
</organism>
<comment type="caution">
    <text evidence="2">The sequence shown here is derived from an EMBL/GenBank/DDBJ whole genome shotgun (WGS) entry which is preliminary data.</text>
</comment>
<dbReference type="Proteomes" id="UP000293583">
    <property type="component" value="Unassembled WGS sequence"/>
</dbReference>
<accession>A0A4Q9BDR6</accession>
<sequence length="109" mass="12699">MKSELKMQYLNLKLKISGMVARLHEFQGTLVQKQAELEDLQQKLALKSEELVKTQRRLKELEKNFKKSDNFAKIVASTDNTAIPNAELKQKLEEYITKIDHCIDQLRNP</sequence>
<keyword evidence="1" id="KW-0175">Coiled coil</keyword>
<dbReference type="EMBL" id="SEWY01000002">
    <property type="protein sequence ID" value="TBH74312.1"/>
    <property type="molecule type" value="Genomic_DNA"/>
</dbReference>